<dbReference type="InterPro" id="IPR030475">
    <property type="entry name" value="RNR_small_AS"/>
</dbReference>
<dbReference type="Gramene" id="EME26126">
    <property type="protein sequence ID" value="EME26126"/>
    <property type="gene ID" value="Gasu_62220"/>
</dbReference>
<evidence type="ECO:0000256" key="2">
    <source>
        <dbReference type="SAM" id="Phobius"/>
    </source>
</evidence>
<dbReference type="KEGG" id="gsl:Gasu_62220"/>
<dbReference type="SUPFAM" id="SSF47240">
    <property type="entry name" value="Ferritin-like"/>
    <property type="match status" value="1"/>
</dbReference>
<protein>
    <submittedName>
        <fullName evidence="3">Ribonucleotide reductase small subunit</fullName>
    </submittedName>
</protein>
<dbReference type="PANTHER" id="PTHR23409:SF18">
    <property type="entry name" value="RIBONUCLEOSIDE-DIPHOSPHATE REDUCTASE SUBUNIT M2"/>
    <property type="match status" value="1"/>
</dbReference>
<dbReference type="Pfam" id="PF00268">
    <property type="entry name" value="Ribonuc_red_sm"/>
    <property type="match status" value="1"/>
</dbReference>
<dbReference type="InterPro" id="IPR009078">
    <property type="entry name" value="Ferritin-like_SF"/>
</dbReference>
<dbReference type="OrthoDB" id="10331829at2759"/>
<gene>
    <name evidence="3" type="ORF">Gasu_62220</name>
</gene>
<keyword evidence="2" id="KW-0812">Transmembrane</keyword>
<dbReference type="RefSeq" id="XP_005702646.1">
    <property type="nucleotide sequence ID" value="XM_005702589.1"/>
</dbReference>
<dbReference type="PANTHER" id="PTHR23409">
    <property type="entry name" value="RIBONUCLEOSIDE-DIPHOSPHATE REDUCTASE SMALL CHAIN"/>
    <property type="match status" value="1"/>
</dbReference>
<accession>M2VSK6</accession>
<evidence type="ECO:0000256" key="1">
    <source>
        <dbReference type="ARBA" id="ARBA00009303"/>
    </source>
</evidence>
<feature type="transmembrane region" description="Helical" evidence="2">
    <location>
        <begin position="151"/>
        <end position="172"/>
    </location>
</feature>
<dbReference type="Gene3D" id="1.10.620.20">
    <property type="entry name" value="Ribonucleotide Reductase, subunit A"/>
    <property type="match status" value="1"/>
</dbReference>
<comment type="similarity">
    <text evidence="1">Belongs to the ribonucleoside diphosphate reductase small chain family.</text>
</comment>
<dbReference type="eggNOG" id="KOG1567">
    <property type="taxonomic scope" value="Eukaryota"/>
</dbReference>
<keyword evidence="2" id="KW-1133">Transmembrane helix</keyword>
<dbReference type="GO" id="GO:0016491">
    <property type="term" value="F:oxidoreductase activity"/>
    <property type="evidence" value="ECO:0007669"/>
    <property type="project" value="InterPro"/>
</dbReference>
<dbReference type="InterPro" id="IPR033909">
    <property type="entry name" value="RNR_small"/>
</dbReference>
<keyword evidence="2" id="KW-0472">Membrane</keyword>
<dbReference type="GeneID" id="17085115"/>
<evidence type="ECO:0000313" key="4">
    <source>
        <dbReference type="Proteomes" id="UP000030680"/>
    </source>
</evidence>
<reference evidence="4" key="1">
    <citation type="journal article" date="2013" name="Science">
        <title>Gene transfer from bacteria and archaea facilitated evolution of an extremophilic eukaryote.</title>
        <authorList>
            <person name="Schonknecht G."/>
            <person name="Chen W.H."/>
            <person name="Ternes C.M."/>
            <person name="Barbier G.G."/>
            <person name="Shrestha R.P."/>
            <person name="Stanke M."/>
            <person name="Brautigam A."/>
            <person name="Baker B.J."/>
            <person name="Banfield J.F."/>
            <person name="Garavito R.M."/>
            <person name="Carr K."/>
            <person name="Wilkerson C."/>
            <person name="Rensing S.A."/>
            <person name="Gagneul D."/>
            <person name="Dickenson N.E."/>
            <person name="Oesterhelt C."/>
            <person name="Lercher M.J."/>
            <person name="Weber A.P."/>
        </authorList>
    </citation>
    <scope>NUCLEOTIDE SEQUENCE [LARGE SCALE GENOMIC DNA]</scope>
    <source>
        <strain evidence="4">074W</strain>
    </source>
</reference>
<dbReference type="InterPro" id="IPR012348">
    <property type="entry name" value="RNR-like"/>
</dbReference>
<name>M2VSK6_GALSU</name>
<dbReference type="OMA" id="WMERFIE"/>
<dbReference type="Proteomes" id="UP000030680">
    <property type="component" value="Unassembled WGS sequence"/>
</dbReference>
<keyword evidence="4" id="KW-1185">Reference proteome</keyword>
<sequence length="313" mass="36627">MSFKRYSLFPIVDELSYSFYKRQEASIWTSAEMDFSRDLEDFEKLDVEVRNILMNVLAFFASGDGIVSKNISYRFMRSAPNFEQVAFYAAQLFIETVHAETYSLIISSLIRDTEERNKLFSAGENNLAVRSKEKWMERFIEDDTVEEWERILAFACSEGIFFTGAFAVIFWIGEMRSMQNLIFANIQISKDEALHCEFAVARLLQMDWNEDRALEIIREAAELEKEFMKAIIPDKELCYGMSQSKMLSYIEWMANRLCNMLEIPVAYSEVTKTPFSFVDKAVALEKINFFEVRAANYKRFNVDEALEKARFLF</sequence>
<organism evidence="3 4">
    <name type="scientific">Galdieria sulphuraria</name>
    <name type="common">Red alga</name>
    <dbReference type="NCBI Taxonomy" id="130081"/>
    <lineage>
        <taxon>Eukaryota</taxon>
        <taxon>Rhodophyta</taxon>
        <taxon>Bangiophyceae</taxon>
        <taxon>Galdieriales</taxon>
        <taxon>Galdieriaceae</taxon>
        <taxon>Galdieria</taxon>
    </lineage>
</organism>
<dbReference type="AlphaFoldDB" id="M2VSK6"/>
<dbReference type="CDD" id="cd01049">
    <property type="entry name" value="RNRR2"/>
    <property type="match status" value="1"/>
</dbReference>
<dbReference type="PROSITE" id="PS00368">
    <property type="entry name" value="RIBORED_SMALL"/>
    <property type="match status" value="1"/>
</dbReference>
<dbReference type="InterPro" id="IPR000358">
    <property type="entry name" value="RNR_small_fam"/>
</dbReference>
<dbReference type="EMBL" id="KB454601">
    <property type="protein sequence ID" value="EME26126.1"/>
    <property type="molecule type" value="Genomic_DNA"/>
</dbReference>
<evidence type="ECO:0000313" key="3">
    <source>
        <dbReference type="EMBL" id="EME26126.1"/>
    </source>
</evidence>
<dbReference type="STRING" id="130081.M2VSK6"/>
<dbReference type="GO" id="GO:0009263">
    <property type="term" value="P:deoxyribonucleotide biosynthetic process"/>
    <property type="evidence" value="ECO:0007669"/>
    <property type="project" value="InterPro"/>
</dbReference>
<proteinExistence type="inferred from homology"/>